<organism evidence="4 5">
    <name type="scientific">Cannabis sativa</name>
    <name type="common">Hemp</name>
    <name type="synonym">Marijuana</name>
    <dbReference type="NCBI Taxonomy" id="3483"/>
    <lineage>
        <taxon>Eukaryota</taxon>
        <taxon>Viridiplantae</taxon>
        <taxon>Streptophyta</taxon>
        <taxon>Embryophyta</taxon>
        <taxon>Tracheophyta</taxon>
        <taxon>Spermatophyta</taxon>
        <taxon>Magnoliopsida</taxon>
        <taxon>eudicotyledons</taxon>
        <taxon>Gunneridae</taxon>
        <taxon>Pentapetalae</taxon>
        <taxon>rosids</taxon>
        <taxon>fabids</taxon>
        <taxon>Rosales</taxon>
        <taxon>Cannabaceae</taxon>
        <taxon>Cannabis</taxon>
    </lineage>
</organism>
<keyword evidence="1" id="KW-0863">Zinc-finger</keyword>
<accession>A0A803P0Z9</accession>
<dbReference type="InterPro" id="IPR040256">
    <property type="entry name" value="At4g02000-like"/>
</dbReference>
<dbReference type="Pfam" id="PF14392">
    <property type="entry name" value="zf-CCHC_4"/>
    <property type="match status" value="1"/>
</dbReference>
<reference evidence="4" key="1">
    <citation type="submission" date="2018-11" db="EMBL/GenBank/DDBJ databases">
        <authorList>
            <person name="Grassa J C."/>
        </authorList>
    </citation>
    <scope>NUCLEOTIDE SEQUENCE [LARGE SCALE GENOMIC DNA]</scope>
</reference>
<dbReference type="PANTHER" id="PTHR31286">
    <property type="entry name" value="GLYCINE-RICH CELL WALL STRUCTURAL PROTEIN 1.8-LIKE"/>
    <property type="match status" value="1"/>
</dbReference>
<dbReference type="InterPro" id="IPR001878">
    <property type="entry name" value="Znf_CCHC"/>
</dbReference>
<keyword evidence="1" id="KW-0479">Metal-binding</keyword>
<reference evidence="4" key="2">
    <citation type="submission" date="2021-03" db="UniProtKB">
        <authorList>
            <consortium name="EnsemblPlants"/>
        </authorList>
    </citation>
    <scope>IDENTIFICATION</scope>
</reference>
<dbReference type="PANTHER" id="PTHR31286:SF167">
    <property type="entry name" value="OS09G0268800 PROTEIN"/>
    <property type="match status" value="1"/>
</dbReference>
<evidence type="ECO:0000256" key="2">
    <source>
        <dbReference type="SAM" id="MobiDB-lite"/>
    </source>
</evidence>
<dbReference type="GO" id="GO:0003676">
    <property type="term" value="F:nucleic acid binding"/>
    <property type="evidence" value="ECO:0007669"/>
    <property type="project" value="InterPro"/>
</dbReference>
<evidence type="ECO:0000256" key="1">
    <source>
        <dbReference type="PROSITE-ProRule" id="PRU00047"/>
    </source>
</evidence>
<feature type="domain" description="CCHC-type" evidence="3">
    <location>
        <begin position="183"/>
        <end position="198"/>
    </location>
</feature>
<dbReference type="Gramene" id="evm.model.02.420">
    <property type="protein sequence ID" value="cds.evm.model.02.420"/>
    <property type="gene ID" value="evm.TU.02.420"/>
</dbReference>
<dbReference type="AlphaFoldDB" id="A0A803P0Z9"/>
<evidence type="ECO:0000313" key="4">
    <source>
        <dbReference type="EnsemblPlants" id="cds.evm.model.02.420"/>
    </source>
</evidence>
<dbReference type="EnsemblPlants" id="evm.model.02.420">
    <property type="protein sequence ID" value="cds.evm.model.02.420"/>
    <property type="gene ID" value="evm.TU.02.420"/>
</dbReference>
<name>A0A803P0Z9_CANSA</name>
<feature type="region of interest" description="Disordered" evidence="2">
    <location>
        <begin position="302"/>
        <end position="326"/>
    </location>
</feature>
<dbReference type="Proteomes" id="UP000596661">
    <property type="component" value="Chromosome 2"/>
</dbReference>
<feature type="compositionally biased region" description="Basic residues" evidence="2">
    <location>
        <begin position="311"/>
        <end position="320"/>
    </location>
</feature>
<dbReference type="InterPro" id="IPR025836">
    <property type="entry name" value="Zn_knuckle_CX2CX4HX4C"/>
</dbReference>
<sequence>MAVMATEVEVDDLVTLTNKFAVESEEDWEVNEEDATVGTWKVKILEVHKDHTFVKISFKNRDNIRMVLDKQPWLFGRGLLVMEEWPLFDQWVDAKLDMVCCWVRIHGVPLKLCTQANIERVAKFGGEVEEVCWSNSHQVLFNGYVYMRIGFPINRGIFVGQFVKLAGVDYWVHFKFEKLFVLCFHCGYWGHEKKDCEKEKIMKEGKDRRWVEGGRSDGIWREVDDRGEAVRYRGHMTQLPTVTKDGNENVRPKDHLGQQGNGPIVIFGENVTCVDNGLTTERRRMMADMKEMMRMRVNKKKMEGKTEMWKRRGKRVRSKGKQIQLSGKNCQGDEIAEKGLGIAGSMGRLANSGQKRKASIKNWARNLANRGTKKVQGTSLNSATMVRNYSGLDAFEKEWGGADFVFRLGVYENLVRRALTIKATDCNENDKLEYPRNWKPLDIVCFTIPYHRALVVDILVCDNGAKCNQIKRKKKNEIKGLRDNMRIWHDDKEMVRIIIERYFSQLFVALGINNDTLRGMNEVLQPKVSQAMNDELMTEFRVGEVFKAVKDMNLTKALGVDGLPALFYQKFWSKLSNDVIEVCLNVLNNGTDMSCVNNTVVTLIPKVDKP</sequence>
<dbReference type="PROSITE" id="PS50158">
    <property type="entry name" value="ZF_CCHC"/>
    <property type="match status" value="1"/>
</dbReference>
<dbReference type="GO" id="GO:0008270">
    <property type="term" value="F:zinc ion binding"/>
    <property type="evidence" value="ECO:0007669"/>
    <property type="project" value="UniProtKB-KW"/>
</dbReference>
<keyword evidence="5" id="KW-1185">Reference proteome</keyword>
<proteinExistence type="predicted"/>
<dbReference type="EMBL" id="UZAU01000108">
    <property type="status" value="NOT_ANNOTATED_CDS"/>
    <property type="molecule type" value="Genomic_DNA"/>
</dbReference>
<evidence type="ECO:0000313" key="5">
    <source>
        <dbReference type="Proteomes" id="UP000596661"/>
    </source>
</evidence>
<keyword evidence="1" id="KW-0862">Zinc</keyword>
<protein>
    <recommendedName>
        <fullName evidence="3">CCHC-type domain-containing protein</fullName>
    </recommendedName>
</protein>
<evidence type="ECO:0000259" key="3">
    <source>
        <dbReference type="PROSITE" id="PS50158"/>
    </source>
</evidence>